<accession>A0A9D2C0S1</accession>
<dbReference type="Proteomes" id="UP000823915">
    <property type="component" value="Unassembled WGS sequence"/>
</dbReference>
<keyword evidence="1" id="KW-0812">Transmembrane</keyword>
<reference evidence="2" key="1">
    <citation type="journal article" date="2021" name="PeerJ">
        <title>Extensive microbial diversity within the chicken gut microbiome revealed by metagenomics and culture.</title>
        <authorList>
            <person name="Gilroy R."/>
            <person name="Ravi A."/>
            <person name="Getino M."/>
            <person name="Pursley I."/>
            <person name="Horton D.L."/>
            <person name="Alikhan N.F."/>
            <person name="Baker D."/>
            <person name="Gharbi K."/>
            <person name="Hall N."/>
            <person name="Watson M."/>
            <person name="Adriaenssens E.M."/>
            <person name="Foster-Nyarko E."/>
            <person name="Jarju S."/>
            <person name="Secka A."/>
            <person name="Antonio M."/>
            <person name="Oren A."/>
            <person name="Chaudhuri R.R."/>
            <person name="La Ragione R."/>
            <person name="Hildebrand F."/>
            <person name="Pallen M.J."/>
        </authorList>
    </citation>
    <scope>NUCLEOTIDE SEQUENCE</scope>
    <source>
        <strain evidence="2">1282</strain>
    </source>
</reference>
<feature type="transmembrane region" description="Helical" evidence="1">
    <location>
        <begin position="12"/>
        <end position="31"/>
    </location>
</feature>
<dbReference type="AlphaFoldDB" id="A0A9D2C0S1"/>
<comment type="caution">
    <text evidence="2">The sequence shown here is derived from an EMBL/GenBank/DDBJ whole genome shotgun (WGS) entry which is preliminary data.</text>
</comment>
<dbReference type="EMBL" id="DXDU01000088">
    <property type="protein sequence ID" value="HIY26559.1"/>
    <property type="molecule type" value="Genomic_DNA"/>
</dbReference>
<sequence length="130" mass="14777">MENKRRTFFRRLAVWVAGAIYLLAVVGATVYSQTGYIESLPLVTLAMVDGNSVPNEAIVDLPDGSRVLNYVEQENGPWGKRYILRQRQMTSRRKADENHTLAYDMNEFYWPVATSVSGDLYLDGIEVRLS</sequence>
<gene>
    <name evidence="2" type="ORF">H9838_05205</name>
</gene>
<organism evidence="2 3">
    <name type="scientific">Candidatus Acutalibacter pullistercoris</name>
    <dbReference type="NCBI Taxonomy" id="2838418"/>
    <lineage>
        <taxon>Bacteria</taxon>
        <taxon>Bacillati</taxon>
        <taxon>Bacillota</taxon>
        <taxon>Clostridia</taxon>
        <taxon>Eubacteriales</taxon>
        <taxon>Acutalibacteraceae</taxon>
        <taxon>Acutalibacter</taxon>
    </lineage>
</organism>
<proteinExistence type="predicted"/>
<evidence type="ECO:0000313" key="3">
    <source>
        <dbReference type="Proteomes" id="UP000823915"/>
    </source>
</evidence>
<keyword evidence="1" id="KW-1133">Transmembrane helix</keyword>
<keyword evidence="1" id="KW-0472">Membrane</keyword>
<evidence type="ECO:0000256" key="1">
    <source>
        <dbReference type="SAM" id="Phobius"/>
    </source>
</evidence>
<reference evidence="2" key="2">
    <citation type="submission" date="2021-04" db="EMBL/GenBank/DDBJ databases">
        <authorList>
            <person name="Gilroy R."/>
        </authorList>
    </citation>
    <scope>NUCLEOTIDE SEQUENCE</scope>
    <source>
        <strain evidence="2">1282</strain>
    </source>
</reference>
<name>A0A9D2C0S1_9FIRM</name>
<evidence type="ECO:0000313" key="2">
    <source>
        <dbReference type="EMBL" id="HIY26559.1"/>
    </source>
</evidence>
<protein>
    <submittedName>
        <fullName evidence="2">Uncharacterized protein</fullName>
    </submittedName>
</protein>